<keyword evidence="4" id="KW-1185">Reference proteome</keyword>
<gene>
    <name evidence="3" type="ORF">QYE76_069020</name>
</gene>
<sequence>MGKPRDTKIAILPSTTRKGTTLSTSAALDSPSVISKLVSPPQTSNAGTSAESEISSHNCDDASAVLDNDGSLGSFLDATIAKSRQIENTETPNENAATPVNSPESVEYSSDDLDEDYVELDDDFIEKCNATTDARKIKKLLAEHAVRYKLSPDPKFATSPINIRDKDYDFSLDLSHIAIVEKTPFCGTEKESAVEHMTEKRTPDDAEELLAKIGRNHDDWSTPEPTPTPIVKKRGMIKLNDEDMREAKKSLKEKGIKPEDVKNLPPIEDLCEITPPSSMIEDPLYPEGHPKRVEQDSQLIKTSAPSKKKKKKHKNVVESSEPVNDPNSISISDAETESGNEHEEDNDKNDTPDKEEIEKEPEKPAKNKKYTKEDFIAEKHGAVIDCNKGMVTFNVDDKEHTVYFPKRIDKKGKMKKFKFGELFKKATTSTGRPSRASTQRRSYNEDVIAPSFAPEEDNGAPNASSFPCYDFLTNAGILDDFFTLVNRAGLATYVGDEREQYYRLTKVFVESFKFHNAQFEPTVAFKIYDIPVTMKLEEFCRALDIAPVGTARRIDDNPRDLLELYRGITEDDCRTIQRGKIRNIQLPAIKYFAYYIATSILGRENTSNISSYHLAFLNVALTGETSYHLGSLIARRLSSRGPIFGGTIALRILTHLEIPLDSNDVPLTPRRLDIAAMKSHHFVTTDSTIDNMVYRMLFADGNEKEIPLPQPGLFNIDRQSWSLTKEAVEEHMKIQEFHQQHDSENAEPSYDYTVTYPDVSSSTYLEPGRSSSYYGDTTSWGPWE</sequence>
<feature type="region of interest" description="Disordered" evidence="1">
    <location>
        <begin position="1"/>
        <end position="63"/>
    </location>
</feature>
<feature type="compositionally biased region" description="Polar residues" evidence="1">
    <location>
        <begin position="317"/>
        <end position="333"/>
    </location>
</feature>
<dbReference type="InterPro" id="IPR004312">
    <property type="entry name" value="ATHILA_Orf1_C"/>
</dbReference>
<evidence type="ECO:0000256" key="1">
    <source>
        <dbReference type="SAM" id="MobiDB-lite"/>
    </source>
</evidence>
<feature type="compositionally biased region" description="Basic and acidic residues" evidence="1">
    <location>
        <begin position="348"/>
        <end position="372"/>
    </location>
</feature>
<feature type="compositionally biased region" description="Polar residues" evidence="1">
    <location>
        <begin position="13"/>
        <end position="27"/>
    </location>
</feature>
<dbReference type="Pfam" id="PF03078">
    <property type="entry name" value="ATHILA"/>
    <property type="match status" value="1"/>
</dbReference>
<feature type="domain" description="Arabidopsis retrotransposon Orf1 C-terminal" evidence="2">
    <location>
        <begin position="465"/>
        <end position="623"/>
    </location>
</feature>
<accession>A0AAD8WD48</accession>
<dbReference type="EMBL" id="JAUUTY010000004">
    <property type="protein sequence ID" value="KAK1651215.1"/>
    <property type="molecule type" value="Genomic_DNA"/>
</dbReference>
<name>A0AAD8WD48_LOLMU</name>
<feature type="compositionally biased region" description="Basic and acidic residues" evidence="1">
    <location>
        <begin position="239"/>
        <end position="262"/>
    </location>
</feature>
<reference evidence="3" key="1">
    <citation type="submission" date="2023-07" db="EMBL/GenBank/DDBJ databases">
        <title>A chromosome-level genome assembly of Lolium multiflorum.</title>
        <authorList>
            <person name="Chen Y."/>
            <person name="Copetti D."/>
            <person name="Kolliker R."/>
            <person name="Studer B."/>
        </authorList>
    </citation>
    <scope>NUCLEOTIDE SEQUENCE</scope>
    <source>
        <strain evidence="3">02402/16</strain>
        <tissue evidence="3">Leaf</tissue>
    </source>
</reference>
<dbReference type="Proteomes" id="UP001231189">
    <property type="component" value="Unassembled WGS sequence"/>
</dbReference>
<feature type="compositionally biased region" description="Polar residues" evidence="1">
    <location>
        <begin position="86"/>
        <end position="103"/>
    </location>
</feature>
<protein>
    <recommendedName>
        <fullName evidence="2">Arabidopsis retrotransposon Orf1 C-terminal domain-containing protein</fullName>
    </recommendedName>
</protein>
<feature type="compositionally biased region" description="Polar residues" evidence="1">
    <location>
        <begin position="40"/>
        <end position="57"/>
    </location>
</feature>
<evidence type="ECO:0000259" key="2">
    <source>
        <dbReference type="Pfam" id="PF03078"/>
    </source>
</evidence>
<proteinExistence type="predicted"/>
<feature type="compositionally biased region" description="Acidic residues" evidence="1">
    <location>
        <begin position="334"/>
        <end position="347"/>
    </location>
</feature>
<evidence type="ECO:0000313" key="4">
    <source>
        <dbReference type="Proteomes" id="UP001231189"/>
    </source>
</evidence>
<comment type="caution">
    <text evidence="3">The sequence shown here is derived from an EMBL/GenBank/DDBJ whole genome shotgun (WGS) entry which is preliminary data.</text>
</comment>
<feature type="compositionally biased region" description="Polar residues" evidence="1">
    <location>
        <begin position="296"/>
        <end position="305"/>
    </location>
</feature>
<feature type="region of interest" description="Disordered" evidence="1">
    <location>
        <begin position="216"/>
        <end position="372"/>
    </location>
</feature>
<organism evidence="3 4">
    <name type="scientific">Lolium multiflorum</name>
    <name type="common">Italian ryegrass</name>
    <name type="synonym">Lolium perenne subsp. multiflorum</name>
    <dbReference type="NCBI Taxonomy" id="4521"/>
    <lineage>
        <taxon>Eukaryota</taxon>
        <taxon>Viridiplantae</taxon>
        <taxon>Streptophyta</taxon>
        <taxon>Embryophyta</taxon>
        <taxon>Tracheophyta</taxon>
        <taxon>Spermatophyta</taxon>
        <taxon>Magnoliopsida</taxon>
        <taxon>Liliopsida</taxon>
        <taxon>Poales</taxon>
        <taxon>Poaceae</taxon>
        <taxon>BOP clade</taxon>
        <taxon>Pooideae</taxon>
        <taxon>Poodae</taxon>
        <taxon>Poeae</taxon>
        <taxon>Poeae Chloroplast Group 2 (Poeae type)</taxon>
        <taxon>Loliodinae</taxon>
        <taxon>Loliinae</taxon>
        <taxon>Lolium</taxon>
    </lineage>
</organism>
<dbReference type="AlphaFoldDB" id="A0AAD8WD48"/>
<feature type="region of interest" description="Disordered" evidence="1">
    <location>
        <begin position="85"/>
        <end position="110"/>
    </location>
</feature>
<evidence type="ECO:0000313" key="3">
    <source>
        <dbReference type="EMBL" id="KAK1651215.1"/>
    </source>
</evidence>